<comment type="caution">
    <text evidence="2">The sequence shown here is derived from an EMBL/GenBank/DDBJ whole genome shotgun (WGS) entry which is preliminary data.</text>
</comment>
<sequence length="190" mass="20784">MKRFGTTVLALLLCLSASACASPKLSVLDPVEPRTETPGVTISRTAHPIKLPLESLAGATFIGSDGELILYNKHKGLFATVVTSDDWGNPAIQMNEAPSYIFNRDLSAVQNPQFRKELEGVIRMTLEPAAEKETSVVTIGKITAYIAFNPKKTIIMLTSPDKPDLFTQLVLDNFSWEEIEHEILKGIGAQ</sequence>
<evidence type="ECO:0000256" key="1">
    <source>
        <dbReference type="SAM" id="SignalP"/>
    </source>
</evidence>
<name>A0A0P8BEX8_9GAMM</name>
<dbReference type="PROSITE" id="PS51257">
    <property type="entry name" value="PROKAR_LIPOPROTEIN"/>
    <property type="match status" value="1"/>
</dbReference>
<protein>
    <recommendedName>
        <fullName evidence="4">Lipoprotein</fullName>
    </recommendedName>
</protein>
<evidence type="ECO:0008006" key="4">
    <source>
        <dbReference type="Google" id="ProtNLM"/>
    </source>
</evidence>
<evidence type="ECO:0000313" key="2">
    <source>
        <dbReference type="EMBL" id="KPQ26880.1"/>
    </source>
</evidence>
<feature type="signal peptide" evidence="1">
    <location>
        <begin position="1"/>
        <end position="21"/>
    </location>
</feature>
<dbReference type="PATRIC" id="fig|1305731.5.peg.2379"/>
<dbReference type="AlphaFoldDB" id="A0A0P8BEX8"/>
<evidence type="ECO:0000313" key="3">
    <source>
        <dbReference type="Proteomes" id="UP000050416"/>
    </source>
</evidence>
<reference evidence="2 3" key="1">
    <citation type="submission" date="2015-09" db="EMBL/GenBank/DDBJ databases">
        <title>Identification and resolution of microdiversity through metagenomic sequencing of parallel consortia.</title>
        <authorList>
            <person name="Nelson W.C."/>
            <person name="Romine M.F."/>
            <person name="Lindemann S.R."/>
        </authorList>
    </citation>
    <scope>NUCLEOTIDE SEQUENCE [LARGE SCALE GENOMIC DNA]</scope>
    <source>
        <strain evidence="2">HL-55</strain>
    </source>
</reference>
<dbReference type="EMBL" id="LJZQ01000041">
    <property type="protein sequence ID" value="KPQ26880.1"/>
    <property type="molecule type" value="Genomic_DNA"/>
</dbReference>
<dbReference type="STRING" id="1305731.GCA_000934705_00188"/>
<dbReference type="OrthoDB" id="6369720at2"/>
<organism evidence="2 3">
    <name type="scientific">Marinobacter excellens HL-55</name>
    <dbReference type="NCBI Taxonomy" id="1305731"/>
    <lineage>
        <taxon>Bacteria</taxon>
        <taxon>Pseudomonadati</taxon>
        <taxon>Pseudomonadota</taxon>
        <taxon>Gammaproteobacteria</taxon>
        <taxon>Pseudomonadales</taxon>
        <taxon>Marinobacteraceae</taxon>
        <taxon>Marinobacter</taxon>
    </lineage>
</organism>
<gene>
    <name evidence="2" type="ORF">HLUCCX14_17075</name>
</gene>
<dbReference type="Proteomes" id="UP000050416">
    <property type="component" value="Unassembled WGS sequence"/>
</dbReference>
<feature type="chain" id="PRO_5006148434" description="Lipoprotein" evidence="1">
    <location>
        <begin position="22"/>
        <end position="190"/>
    </location>
</feature>
<proteinExistence type="predicted"/>
<accession>A0A0P8BEX8</accession>
<keyword evidence="1" id="KW-0732">Signal</keyword>